<evidence type="ECO:0000313" key="1">
    <source>
        <dbReference type="EMBL" id="GIJ98174.1"/>
    </source>
</evidence>
<dbReference type="Proteomes" id="UP000710440">
    <property type="component" value="Unassembled WGS sequence"/>
</dbReference>
<reference evidence="1 2" key="1">
    <citation type="submission" date="2021-02" db="EMBL/GenBank/DDBJ databases">
        <title>Pan-genome distribution and transcriptional activeness of fungal secondary metabolism genes in Aspergillus section Fumigati.</title>
        <authorList>
            <person name="Takahashi H."/>
            <person name="Umemura M."/>
            <person name="Ninomiya A."/>
            <person name="Kusuya Y."/>
            <person name="Urayama S."/>
            <person name="Shimizu M."/>
            <person name="Watanabe A."/>
            <person name="Kamei K."/>
            <person name="Yaguchi T."/>
            <person name="Hagiwara D."/>
        </authorList>
    </citation>
    <scope>NUCLEOTIDE SEQUENCE [LARGE SCALE GENOMIC DNA]</scope>
    <source>
        <strain evidence="1 2">IFM 47045</strain>
    </source>
</reference>
<name>A0A9P3BKL8_ASPVI</name>
<accession>A0A9P3BKL8</accession>
<evidence type="ECO:0000313" key="2">
    <source>
        <dbReference type="Proteomes" id="UP000710440"/>
    </source>
</evidence>
<proteinExistence type="predicted"/>
<gene>
    <name evidence="1" type="ORF">Aspvir_000289</name>
</gene>
<dbReference type="AlphaFoldDB" id="A0A9P3BKL8"/>
<dbReference type="EMBL" id="BOPL01000001">
    <property type="protein sequence ID" value="GIJ98174.1"/>
    <property type="molecule type" value="Genomic_DNA"/>
</dbReference>
<organism evidence="1 2">
    <name type="scientific">Aspergillus viridinutans</name>
    <dbReference type="NCBI Taxonomy" id="75553"/>
    <lineage>
        <taxon>Eukaryota</taxon>
        <taxon>Fungi</taxon>
        <taxon>Dikarya</taxon>
        <taxon>Ascomycota</taxon>
        <taxon>Pezizomycotina</taxon>
        <taxon>Eurotiomycetes</taxon>
        <taxon>Eurotiomycetidae</taxon>
        <taxon>Eurotiales</taxon>
        <taxon>Aspergillaceae</taxon>
        <taxon>Aspergillus</taxon>
        <taxon>Aspergillus subgen. Fumigati</taxon>
    </lineage>
</organism>
<dbReference type="GeneID" id="66928271"/>
<protein>
    <submittedName>
        <fullName evidence="1">Uncharacterized protein</fullName>
    </submittedName>
</protein>
<keyword evidence="2" id="KW-1185">Reference proteome</keyword>
<sequence length="217" mass="24929">MTSHQQMEMEHTCQCSMEVLHLMNELRSIHTVVELGTVFDLIHRVCSQGQAIIKCKDCRRSPQASIMTFPTLAEQCLLLFEAICAAYSINRQNTLFDPTILAFEQQLPPFICVRSAVLLGQTELNEEESALLVRMLLSRNLMRLLGLLEALRDIMRARPKETVHTHRIGTMSFRSWDASIESIIHRLVIFMEQFQLQFSEPCVLLVSRLRNLTVILS</sequence>
<dbReference type="RefSeq" id="XP_043121361.1">
    <property type="nucleotide sequence ID" value="XM_043265426.1"/>
</dbReference>
<comment type="caution">
    <text evidence="1">The sequence shown here is derived from an EMBL/GenBank/DDBJ whole genome shotgun (WGS) entry which is preliminary data.</text>
</comment>
<dbReference type="OrthoDB" id="4503771at2759"/>